<dbReference type="InterPro" id="IPR023753">
    <property type="entry name" value="FAD/NAD-binding_dom"/>
</dbReference>
<gene>
    <name evidence="8" type="ORF">GCM10009836_25620</name>
</gene>
<dbReference type="Pfam" id="PF07992">
    <property type="entry name" value="Pyr_redox_2"/>
    <property type="match status" value="1"/>
</dbReference>
<keyword evidence="9" id="KW-1185">Reference proteome</keyword>
<accession>A0ABN2N0B7</accession>
<comment type="cofactor">
    <cofactor evidence="1">
        <name>FAD</name>
        <dbReference type="ChEBI" id="CHEBI:57692"/>
    </cofactor>
</comment>
<dbReference type="SUPFAM" id="SSF51905">
    <property type="entry name" value="FAD/NAD(P)-binding domain"/>
    <property type="match status" value="1"/>
</dbReference>
<dbReference type="Gene3D" id="3.50.50.60">
    <property type="entry name" value="FAD/NAD(P)-binding domain"/>
    <property type="match status" value="2"/>
</dbReference>
<comment type="similarity">
    <text evidence="2">Belongs to the FAD-binding monooxygenase family.</text>
</comment>
<sequence>MNNDVLKLLAPQGFDTDALRAVYERERDRRVRPGGAGHRRITAGWEAFEKDPAAGDPVAREPRHDVVDVAVIGAGHGGLLAGAKLRDAGVERIRMIDTAADVGGTWYWNRYPGVQCDVESYIYMPLLDELGYVPTEKYAYGPELFAHTRRIAEHYDLYRDALLQTKLTELTWQEEQAGWEIATDRGDRFHARFVVIANGNLSRPQLPGIEGLADFRGRVFHTSRWDYDYTGGSTAGDLDGLRDKTVGIIGTGATAVQVVPHLAEAAEKLIVFQRTPSVVVPRNNRPTDPEWAASLKPGWQRKRMENFTRILSGELDDVDRVHDSWTELYRAVTEEELAKIGQELGRELDPAEKRDVVELIDMLKGERFRDRIRSTVSDPETAAALLPWYQTHCKRPCFHDEYLPAFNRPNVEVVDTATHPVRRFTETGVEVDGKVVELDCMVLATGFEVATSYRSQTGFDPVGRDGVHLSERWQEGPRTLHGLQSRSFPNLFTMGIIQNASSINFTEMLTHQAVHLAHVVSQVRDRGYEIVEVTPDGEARWRSEMVEHATEAELKRWQECTPSYINGEGNVAAPFSFFTRKFGGGTLKFVQILEDWRAAGSMDGLELRHPARGDLR</sequence>
<dbReference type="EMBL" id="BAAAQK010000005">
    <property type="protein sequence ID" value="GAA1844989.1"/>
    <property type="molecule type" value="Genomic_DNA"/>
</dbReference>
<evidence type="ECO:0000256" key="6">
    <source>
        <dbReference type="ARBA" id="ARBA00023002"/>
    </source>
</evidence>
<dbReference type="PANTHER" id="PTHR43098">
    <property type="entry name" value="L-ORNITHINE N(5)-MONOOXYGENASE-RELATED"/>
    <property type="match status" value="1"/>
</dbReference>
<evidence type="ECO:0000256" key="3">
    <source>
        <dbReference type="ARBA" id="ARBA00022630"/>
    </source>
</evidence>
<dbReference type="InterPro" id="IPR036188">
    <property type="entry name" value="FAD/NAD-bd_sf"/>
</dbReference>
<evidence type="ECO:0000313" key="9">
    <source>
        <dbReference type="Proteomes" id="UP001500449"/>
    </source>
</evidence>
<keyword evidence="5" id="KW-0521">NADP</keyword>
<evidence type="ECO:0000313" key="8">
    <source>
        <dbReference type="EMBL" id="GAA1844989.1"/>
    </source>
</evidence>
<keyword evidence="3" id="KW-0285">Flavoprotein</keyword>
<comment type="caution">
    <text evidence="8">The sequence shown here is derived from an EMBL/GenBank/DDBJ whole genome shotgun (WGS) entry which is preliminary data.</text>
</comment>
<feature type="domain" description="FAD/NAD(P)-binding" evidence="7">
    <location>
        <begin position="68"/>
        <end position="281"/>
    </location>
</feature>
<dbReference type="InterPro" id="IPR050775">
    <property type="entry name" value="FAD-binding_Monooxygenases"/>
</dbReference>
<evidence type="ECO:0000256" key="4">
    <source>
        <dbReference type="ARBA" id="ARBA00022827"/>
    </source>
</evidence>
<dbReference type="PANTHER" id="PTHR43098:SF2">
    <property type="entry name" value="FAD-BINDING MONOOXYGENASE AUSB-RELATED"/>
    <property type="match status" value="1"/>
</dbReference>
<protein>
    <submittedName>
        <fullName evidence="8">NAD(P)/FAD-dependent oxidoreductase</fullName>
    </submittedName>
</protein>
<dbReference type="RefSeq" id="WP_344415824.1">
    <property type="nucleotide sequence ID" value="NZ_BAAAQK010000005.1"/>
</dbReference>
<name>A0ABN2N0B7_9PSEU</name>
<dbReference type="Proteomes" id="UP001500449">
    <property type="component" value="Unassembled WGS sequence"/>
</dbReference>
<organism evidence="8 9">
    <name type="scientific">Pseudonocardia ailaonensis</name>
    <dbReference type="NCBI Taxonomy" id="367279"/>
    <lineage>
        <taxon>Bacteria</taxon>
        <taxon>Bacillati</taxon>
        <taxon>Actinomycetota</taxon>
        <taxon>Actinomycetes</taxon>
        <taxon>Pseudonocardiales</taxon>
        <taxon>Pseudonocardiaceae</taxon>
        <taxon>Pseudonocardia</taxon>
    </lineage>
</organism>
<evidence type="ECO:0000259" key="7">
    <source>
        <dbReference type="Pfam" id="PF07992"/>
    </source>
</evidence>
<keyword evidence="6" id="KW-0560">Oxidoreductase</keyword>
<proteinExistence type="inferred from homology"/>
<evidence type="ECO:0000256" key="5">
    <source>
        <dbReference type="ARBA" id="ARBA00022857"/>
    </source>
</evidence>
<keyword evidence="4" id="KW-0274">FAD</keyword>
<reference evidence="8 9" key="1">
    <citation type="journal article" date="2019" name="Int. J. Syst. Evol. Microbiol.">
        <title>The Global Catalogue of Microorganisms (GCM) 10K type strain sequencing project: providing services to taxonomists for standard genome sequencing and annotation.</title>
        <authorList>
            <consortium name="The Broad Institute Genomics Platform"/>
            <consortium name="The Broad Institute Genome Sequencing Center for Infectious Disease"/>
            <person name="Wu L."/>
            <person name="Ma J."/>
        </authorList>
    </citation>
    <scope>NUCLEOTIDE SEQUENCE [LARGE SCALE GENOMIC DNA]</scope>
    <source>
        <strain evidence="8 9">JCM 16009</strain>
    </source>
</reference>
<evidence type="ECO:0000256" key="2">
    <source>
        <dbReference type="ARBA" id="ARBA00010139"/>
    </source>
</evidence>
<evidence type="ECO:0000256" key="1">
    <source>
        <dbReference type="ARBA" id="ARBA00001974"/>
    </source>
</evidence>